<dbReference type="SMART" id="SM00360">
    <property type="entry name" value="RRM"/>
    <property type="match status" value="1"/>
</dbReference>
<evidence type="ECO:0000256" key="2">
    <source>
        <dbReference type="SAM" id="MobiDB-lite"/>
    </source>
</evidence>
<dbReference type="InterPro" id="IPR035979">
    <property type="entry name" value="RBD_domain_sf"/>
</dbReference>
<feature type="domain" description="RRM" evidence="3">
    <location>
        <begin position="2"/>
        <end position="80"/>
    </location>
</feature>
<gene>
    <name evidence="4" type="ORF">METZ01_LOCUS371731</name>
</gene>
<feature type="region of interest" description="Disordered" evidence="2">
    <location>
        <begin position="71"/>
        <end position="125"/>
    </location>
</feature>
<organism evidence="4">
    <name type="scientific">marine metagenome</name>
    <dbReference type="NCBI Taxonomy" id="408172"/>
    <lineage>
        <taxon>unclassified sequences</taxon>
        <taxon>metagenomes</taxon>
        <taxon>ecological metagenomes</taxon>
    </lineage>
</organism>
<evidence type="ECO:0000256" key="1">
    <source>
        <dbReference type="ARBA" id="ARBA00022884"/>
    </source>
</evidence>
<dbReference type="PANTHER" id="PTHR48027">
    <property type="entry name" value="HETEROGENEOUS NUCLEAR RIBONUCLEOPROTEIN 87F-RELATED"/>
    <property type="match status" value="1"/>
</dbReference>
<evidence type="ECO:0000259" key="3">
    <source>
        <dbReference type="PROSITE" id="PS50102"/>
    </source>
</evidence>
<dbReference type="GO" id="GO:0003723">
    <property type="term" value="F:RNA binding"/>
    <property type="evidence" value="ECO:0007669"/>
    <property type="project" value="UniProtKB-KW"/>
</dbReference>
<sequence>MMNIHVGNLPKTFKKDALIKLFEAYGKIASATIARDKKTGVSRGFGYVEMVKPDEAEKAIVELNDKEYEGQKLTVSEAQERKENSGRGGAGKGRDRFDQQRGVGPQARGGAPNSGIVRRGGRRGA</sequence>
<dbReference type="SUPFAM" id="SSF54928">
    <property type="entry name" value="RNA-binding domain, RBD"/>
    <property type="match status" value="1"/>
</dbReference>
<dbReference type="PROSITE" id="PS50102">
    <property type="entry name" value="RRM"/>
    <property type="match status" value="1"/>
</dbReference>
<proteinExistence type="predicted"/>
<evidence type="ECO:0000313" key="4">
    <source>
        <dbReference type="EMBL" id="SVD18877.1"/>
    </source>
</evidence>
<name>A0A382TBK5_9ZZZZ</name>
<dbReference type="AlphaFoldDB" id="A0A382TBK5"/>
<dbReference type="Pfam" id="PF00076">
    <property type="entry name" value="RRM_1"/>
    <property type="match status" value="1"/>
</dbReference>
<dbReference type="EMBL" id="UINC01134996">
    <property type="protein sequence ID" value="SVD18877.1"/>
    <property type="molecule type" value="Genomic_DNA"/>
</dbReference>
<dbReference type="InterPro" id="IPR052462">
    <property type="entry name" value="SLIRP/GR-RBP-like"/>
</dbReference>
<reference evidence="4" key="1">
    <citation type="submission" date="2018-05" db="EMBL/GenBank/DDBJ databases">
        <authorList>
            <person name="Lanie J.A."/>
            <person name="Ng W.-L."/>
            <person name="Kazmierczak K.M."/>
            <person name="Andrzejewski T.M."/>
            <person name="Davidsen T.M."/>
            <person name="Wayne K.J."/>
            <person name="Tettelin H."/>
            <person name="Glass J.I."/>
            <person name="Rusch D."/>
            <person name="Podicherti R."/>
            <person name="Tsui H.-C.T."/>
            <person name="Winkler M.E."/>
        </authorList>
    </citation>
    <scope>NUCLEOTIDE SEQUENCE</scope>
</reference>
<keyword evidence="1" id="KW-0694">RNA-binding</keyword>
<dbReference type="Gene3D" id="3.30.70.330">
    <property type="match status" value="1"/>
</dbReference>
<protein>
    <recommendedName>
        <fullName evidence="3">RRM domain-containing protein</fullName>
    </recommendedName>
</protein>
<accession>A0A382TBK5</accession>
<dbReference type="InterPro" id="IPR012677">
    <property type="entry name" value="Nucleotide-bd_a/b_plait_sf"/>
</dbReference>
<dbReference type="InterPro" id="IPR000504">
    <property type="entry name" value="RRM_dom"/>
</dbReference>